<feature type="region of interest" description="Disordered" evidence="1">
    <location>
        <begin position="62"/>
        <end position="109"/>
    </location>
</feature>
<feature type="transmembrane region" description="Helical" evidence="2">
    <location>
        <begin position="26"/>
        <end position="45"/>
    </location>
</feature>
<evidence type="ECO:0008006" key="5">
    <source>
        <dbReference type="Google" id="ProtNLM"/>
    </source>
</evidence>
<feature type="region of interest" description="Disordered" evidence="1">
    <location>
        <begin position="1"/>
        <end position="20"/>
    </location>
</feature>
<evidence type="ECO:0000313" key="3">
    <source>
        <dbReference type="EMBL" id="EEF35813.1"/>
    </source>
</evidence>
<dbReference type="InParanoid" id="B9SKL6"/>
<sequence length="145" mass="16145">MRRRSAASVPFEQMDKGTGKNQQNRLCLLASLSAFFWILLLYFHFAVLGSSNNVDESVKLESHPLNTESKTPSFVTDARLENAPSKNTPLVDASSKNTPSSSSSGKKAENFQFMRALRTIENKTDPCGGKYIYVHDLPPRSMKIC</sequence>
<feature type="compositionally biased region" description="Polar residues" evidence="1">
    <location>
        <begin position="64"/>
        <end position="74"/>
    </location>
</feature>
<reference evidence="4" key="1">
    <citation type="journal article" date="2010" name="Nat. Biotechnol.">
        <title>Draft genome sequence of the oilseed species Ricinus communis.</title>
        <authorList>
            <person name="Chan A.P."/>
            <person name="Crabtree J."/>
            <person name="Zhao Q."/>
            <person name="Lorenzi H."/>
            <person name="Orvis J."/>
            <person name="Puiu D."/>
            <person name="Melake-Berhan A."/>
            <person name="Jones K.M."/>
            <person name="Redman J."/>
            <person name="Chen G."/>
            <person name="Cahoon E.B."/>
            <person name="Gedil M."/>
            <person name="Stanke M."/>
            <person name="Haas B.J."/>
            <person name="Wortman J.R."/>
            <person name="Fraser-Liggett C.M."/>
            <person name="Ravel J."/>
            <person name="Rabinowicz P.D."/>
        </authorList>
    </citation>
    <scope>NUCLEOTIDE SEQUENCE [LARGE SCALE GENOMIC DNA]</scope>
    <source>
        <strain evidence="4">cv. Hale</strain>
    </source>
</reference>
<dbReference type="AlphaFoldDB" id="B9SKL6"/>
<name>B9SKL6_RICCO</name>
<dbReference type="Proteomes" id="UP000008311">
    <property type="component" value="Unassembled WGS sequence"/>
</dbReference>
<keyword evidence="4" id="KW-1185">Reference proteome</keyword>
<evidence type="ECO:0000256" key="2">
    <source>
        <dbReference type="SAM" id="Phobius"/>
    </source>
</evidence>
<organism evidence="3 4">
    <name type="scientific">Ricinus communis</name>
    <name type="common">Castor bean</name>
    <dbReference type="NCBI Taxonomy" id="3988"/>
    <lineage>
        <taxon>Eukaryota</taxon>
        <taxon>Viridiplantae</taxon>
        <taxon>Streptophyta</taxon>
        <taxon>Embryophyta</taxon>
        <taxon>Tracheophyta</taxon>
        <taxon>Spermatophyta</taxon>
        <taxon>Magnoliopsida</taxon>
        <taxon>eudicotyledons</taxon>
        <taxon>Gunneridae</taxon>
        <taxon>Pentapetalae</taxon>
        <taxon>rosids</taxon>
        <taxon>fabids</taxon>
        <taxon>Malpighiales</taxon>
        <taxon>Euphorbiaceae</taxon>
        <taxon>Acalyphoideae</taxon>
        <taxon>Acalypheae</taxon>
        <taxon>Ricinus</taxon>
    </lineage>
</organism>
<evidence type="ECO:0000256" key="1">
    <source>
        <dbReference type="SAM" id="MobiDB-lite"/>
    </source>
</evidence>
<gene>
    <name evidence="3" type="ORF">RCOM_0541900</name>
</gene>
<accession>B9SKL6</accession>
<protein>
    <recommendedName>
        <fullName evidence="5">Exostosin GT47 domain-containing protein</fullName>
    </recommendedName>
</protein>
<keyword evidence="2" id="KW-0812">Transmembrane</keyword>
<dbReference type="STRING" id="3988.B9SKL6"/>
<dbReference type="eggNOG" id="KOG1021">
    <property type="taxonomic scope" value="Eukaryota"/>
</dbReference>
<keyword evidence="2" id="KW-0472">Membrane</keyword>
<proteinExistence type="predicted"/>
<keyword evidence="2" id="KW-1133">Transmembrane helix</keyword>
<evidence type="ECO:0000313" key="4">
    <source>
        <dbReference type="Proteomes" id="UP000008311"/>
    </source>
</evidence>
<dbReference type="EMBL" id="EQ974003">
    <property type="protein sequence ID" value="EEF35813.1"/>
    <property type="molecule type" value="Genomic_DNA"/>
</dbReference>
<feature type="compositionally biased region" description="Low complexity" evidence="1">
    <location>
        <begin position="94"/>
        <end position="105"/>
    </location>
</feature>